<feature type="transmembrane region" description="Helical" evidence="5">
    <location>
        <begin position="123"/>
        <end position="140"/>
    </location>
</feature>
<dbReference type="InterPro" id="IPR052854">
    <property type="entry name" value="Serpentine_rcpt_epsilon"/>
</dbReference>
<feature type="transmembrane region" description="Helical" evidence="5">
    <location>
        <begin position="160"/>
        <end position="178"/>
    </location>
</feature>
<keyword evidence="2 5" id="KW-0812">Transmembrane</keyword>
<keyword evidence="6" id="KW-1185">Reference proteome</keyword>
<evidence type="ECO:0000256" key="4">
    <source>
        <dbReference type="ARBA" id="ARBA00023136"/>
    </source>
</evidence>
<keyword evidence="4 5" id="KW-0472">Membrane</keyword>
<evidence type="ECO:0000313" key="7">
    <source>
        <dbReference type="WBParaSite" id="PTRK_0001500800.1"/>
    </source>
</evidence>
<dbReference type="AlphaFoldDB" id="A0A0N5A0Q1"/>
<dbReference type="GO" id="GO:0016020">
    <property type="term" value="C:membrane"/>
    <property type="evidence" value="ECO:0007669"/>
    <property type="project" value="UniProtKB-SubCell"/>
</dbReference>
<feature type="transmembrane region" description="Helical" evidence="5">
    <location>
        <begin position="6"/>
        <end position="32"/>
    </location>
</feature>
<dbReference type="PANTHER" id="PTHR47518">
    <property type="entry name" value="SERPENTINE RECEPTOR CLASS EPSILON-13-RELATED"/>
    <property type="match status" value="1"/>
</dbReference>
<dbReference type="Pfam" id="PF10292">
    <property type="entry name" value="7TM_GPCR_Srab"/>
    <property type="match status" value="1"/>
</dbReference>
<feature type="transmembrane region" description="Helical" evidence="5">
    <location>
        <begin position="239"/>
        <end position="261"/>
    </location>
</feature>
<dbReference type="Proteomes" id="UP000038045">
    <property type="component" value="Unplaced"/>
</dbReference>
<feature type="transmembrane region" description="Helical" evidence="5">
    <location>
        <begin position="44"/>
        <end position="70"/>
    </location>
</feature>
<evidence type="ECO:0000256" key="3">
    <source>
        <dbReference type="ARBA" id="ARBA00022989"/>
    </source>
</evidence>
<reference evidence="7" key="1">
    <citation type="submission" date="2017-02" db="UniProtKB">
        <authorList>
            <consortium name="WormBaseParasite"/>
        </authorList>
    </citation>
    <scope>IDENTIFICATION</scope>
</reference>
<keyword evidence="3 5" id="KW-1133">Transmembrane helix</keyword>
<organism evidence="6 7">
    <name type="scientific">Parastrongyloides trichosuri</name>
    <name type="common">Possum-specific nematode worm</name>
    <dbReference type="NCBI Taxonomy" id="131310"/>
    <lineage>
        <taxon>Eukaryota</taxon>
        <taxon>Metazoa</taxon>
        <taxon>Ecdysozoa</taxon>
        <taxon>Nematoda</taxon>
        <taxon>Chromadorea</taxon>
        <taxon>Rhabditida</taxon>
        <taxon>Tylenchina</taxon>
        <taxon>Panagrolaimomorpha</taxon>
        <taxon>Strongyloidoidea</taxon>
        <taxon>Strongyloididae</taxon>
        <taxon>Parastrongyloides</taxon>
    </lineage>
</organism>
<proteinExistence type="predicted"/>
<feature type="transmembrane region" description="Helical" evidence="5">
    <location>
        <begin position="90"/>
        <end position="111"/>
    </location>
</feature>
<name>A0A0N5A0Q1_PARTI</name>
<evidence type="ECO:0000256" key="5">
    <source>
        <dbReference type="SAM" id="Phobius"/>
    </source>
</evidence>
<evidence type="ECO:0000313" key="6">
    <source>
        <dbReference type="Proteomes" id="UP000038045"/>
    </source>
</evidence>
<evidence type="ECO:0000256" key="2">
    <source>
        <dbReference type="ARBA" id="ARBA00022692"/>
    </source>
</evidence>
<accession>A0A0N5A0Q1</accession>
<evidence type="ECO:0000256" key="1">
    <source>
        <dbReference type="ARBA" id="ARBA00004141"/>
    </source>
</evidence>
<comment type="subcellular location">
    <subcellularLocation>
        <location evidence="1">Membrane</location>
        <topology evidence="1">Multi-pass membrane protein</topology>
    </subcellularLocation>
</comment>
<dbReference type="WBParaSite" id="PTRK_0001500800.1">
    <property type="protein sequence ID" value="PTRK_0001500800.1"/>
    <property type="gene ID" value="PTRK_0001500800"/>
</dbReference>
<dbReference type="InterPro" id="IPR019408">
    <property type="entry name" value="7TM_GPCR_serpentine_rcpt_Srab"/>
</dbReference>
<dbReference type="PANTHER" id="PTHR47518:SF9">
    <property type="entry name" value="SERPENTINE RECEPTOR, CLASS T"/>
    <property type="match status" value="1"/>
</dbReference>
<sequence length="883" mass="103004">MFQPIAIVGLIFTIIGCIVSLFLIPMIGSFTWKRKEWHNYFRSALLSLLLACFFHVFASIFVYSIVLFTQSIPISGDDRLLMDIYNKPRFLLKGSCAVVRICIWVMVIERTIATIKRKNYQNYNNYGITAIIFFLPFAYGFNVNNIGKIWQFFDDHYIKFSMAIDLITVMVLIILWILNSKLRKTISGIEMDLTEKFQITENIRLIKLSLPVTITYLIDNFIFNIIYETYNLTVLEDETIVLINYASLIYCYLFFIFNIIYQYSNLFPFLKYMKKNKIGTCSRRTQTKDDEINNKNIKLQNIKIINANNKEVPMNYDQKSYFNVYAKAWQKMSETYKEGNIFDVALITENIAKNLINLTDLKNLSTVNKSCQEGVTRHVKKTKIIPKLPIHEVYYNEYTKNEVRGTYLNESGEFSTLNEDIERFKKIIDGKIVTDAEVVINYSINMPNKNDKLFMSIGKQIASYINKLFDLYQNASTLVFMNKSFESEELLLVFIVSELKSFSIKNIYGLDFFSINEYYTVRKEHLENVDVFNGLPNIKKVVFRNSLSGFCAYDDTLTECSMKYLIKCLGKKNNTIIGLPMFYAYPYSKRLGNIMSYAHDRKVDIHLYEESNRSGLYYETFRDYAFTSNSPYINAVTTFSSTIANLGIMNQMKELIAMFPNLKTLSIEAQFKLEYKRKYSGCLVPDYNPQYYCNENFGITKFHPSAPLKSISIKLCDLISPMSENPNIYKEIKYHFIKNLIGKLPNTVTNFSLQNINSGCQDVLKLLSEKCPHIREMKLQKVEISDDSIIAFNELQFLLLSEANYIKLPKTLFVLIYEIIKEKPMKDNNVEAIIDKLKDENNLNYIIKIKDHERMKRYILSSNYLLALKSAQTSRLSWLTYIS</sequence>
<protein>
    <submittedName>
        <fullName evidence="7">G_PROTEIN_RECEP_F1_2 domain-containing protein</fullName>
    </submittedName>
</protein>